<dbReference type="PANTHER" id="PTHR13318">
    <property type="entry name" value="PARTNER OF PAIRED, ISOFORM B-RELATED"/>
    <property type="match status" value="1"/>
</dbReference>
<sequence>MNFFQAKRPSRKTIRMNPIIIPRIIQISFQHLNYIDLLKCRYVCKLWNEEATKRLQDLVIVHLNDWHSIEKFNRVFSSHDKVSKFPLFKAVRLGKNLNLVDTNLQISLGKFASGIKELVVNTKIGSPEWRFLLVEQFVNLNELRIYGPAPFQPIISGRDVSTDGKMSKLKTPVASPGSKKSQNLPNLTLLSFNLTNKKTEDIFVRRFLRDLFSLTPNLEVLEWIKEDPFLNDFQKTMFDCLMNKTKDGFMTKLKVFRCPSLTCGTKELKDILTKGFPLKEIEVQISQEVSAHYLEHFLESQGKTLELLKLNFCPGTPLNIMVASPYTNLVHLTEITLTEYRRSIGFVGYLPCVRKLTLIRTNIKRALLSIGWSFDSQDQTELSKSLESLYIYNDYLSREQGNCTREIVLKLAHCFPNLRIIRLEGLDDSSVRHLLKGFNNLQELYAPMGTYSDEAFRSYTDKDQYANVNVGLASNRYVLSAFDATHLKNFTALEVESIGLGDKFITHGIIHWKSLRSLTIKYARISFQTLTRLLFELDLHRLRLQYCTVLTDRVLEVLDDPVEMIHDDDSLDLSHDMIQKWRFGSFRMLFVQVP</sequence>
<evidence type="ECO:0000313" key="3">
    <source>
        <dbReference type="Proteomes" id="UP001642540"/>
    </source>
</evidence>
<dbReference type="Gene3D" id="3.80.10.10">
    <property type="entry name" value="Ribonuclease Inhibitor"/>
    <property type="match status" value="1"/>
</dbReference>
<evidence type="ECO:0000313" key="2">
    <source>
        <dbReference type="EMBL" id="CAL8089684.1"/>
    </source>
</evidence>
<accession>A0ABP1Q562</accession>
<dbReference type="Pfam" id="PF00646">
    <property type="entry name" value="F-box"/>
    <property type="match status" value="1"/>
</dbReference>
<comment type="caution">
    <text evidence="2">The sequence shown here is derived from an EMBL/GenBank/DDBJ whole genome shotgun (WGS) entry which is preliminary data.</text>
</comment>
<evidence type="ECO:0000259" key="1">
    <source>
        <dbReference type="Pfam" id="PF00646"/>
    </source>
</evidence>
<protein>
    <recommendedName>
        <fullName evidence="1">F-box domain-containing protein</fullName>
    </recommendedName>
</protein>
<dbReference type="Proteomes" id="UP001642540">
    <property type="component" value="Unassembled WGS sequence"/>
</dbReference>
<proteinExistence type="predicted"/>
<dbReference type="SUPFAM" id="SSF52047">
    <property type="entry name" value="RNI-like"/>
    <property type="match status" value="1"/>
</dbReference>
<reference evidence="2 3" key="1">
    <citation type="submission" date="2024-08" db="EMBL/GenBank/DDBJ databases">
        <authorList>
            <person name="Cucini C."/>
            <person name="Frati F."/>
        </authorList>
    </citation>
    <scope>NUCLEOTIDE SEQUENCE [LARGE SCALE GENOMIC DNA]</scope>
</reference>
<feature type="domain" description="F-box" evidence="1">
    <location>
        <begin position="24"/>
        <end position="49"/>
    </location>
</feature>
<name>A0ABP1Q562_9HEXA</name>
<keyword evidence="3" id="KW-1185">Reference proteome</keyword>
<organism evidence="2 3">
    <name type="scientific">Orchesella dallaii</name>
    <dbReference type="NCBI Taxonomy" id="48710"/>
    <lineage>
        <taxon>Eukaryota</taxon>
        <taxon>Metazoa</taxon>
        <taxon>Ecdysozoa</taxon>
        <taxon>Arthropoda</taxon>
        <taxon>Hexapoda</taxon>
        <taxon>Collembola</taxon>
        <taxon>Entomobryomorpha</taxon>
        <taxon>Entomobryoidea</taxon>
        <taxon>Orchesellidae</taxon>
        <taxon>Orchesellinae</taxon>
        <taxon>Orchesella</taxon>
    </lineage>
</organism>
<dbReference type="InterPro" id="IPR001810">
    <property type="entry name" value="F-box_dom"/>
</dbReference>
<gene>
    <name evidence="2" type="ORF">ODALV1_LOCUS7446</name>
</gene>
<dbReference type="EMBL" id="CAXLJM020000023">
    <property type="protein sequence ID" value="CAL8089684.1"/>
    <property type="molecule type" value="Genomic_DNA"/>
</dbReference>
<dbReference type="InterPro" id="IPR032675">
    <property type="entry name" value="LRR_dom_sf"/>
</dbReference>